<organism evidence="2 3">
    <name type="scientific">Pseudoduganella armeniaca</name>
    <dbReference type="NCBI Taxonomy" id="2072590"/>
    <lineage>
        <taxon>Bacteria</taxon>
        <taxon>Pseudomonadati</taxon>
        <taxon>Pseudomonadota</taxon>
        <taxon>Betaproteobacteria</taxon>
        <taxon>Burkholderiales</taxon>
        <taxon>Oxalobacteraceae</taxon>
        <taxon>Telluria group</taxon>
        <taxon>Pseudoduganella</taxon>
    </lineage>
</organism>
<evidence type="ECO:0000313" key="2">
    <source>
        <dbReference type="EMBL" id="AVR96180.1"/>
    </source>
</evidence>
<keyword evidence="1" id="KW-0732">Signal</keyword>
<evidence type="ECO:0008006" key="4">
    <source>
        <dbReference type="Google" id="ProtNLM"/>
    </source>
</evidence>
<dbReference type="AlphaFoldDB" id="A0A2R4C9H5"/>
<dbReference type="EMBL" id="CP028324">
    <property type="protein sequence ID" value="AVR96180.1"/>
    <property type="molecule type" value="Genomic_DNA"/>
</dbReference>
<dbReference type="RefSeq" id="WP_107141530.1">
    <property type="nucleotide sequence ID" value="NZ_CP028324.1"/>
</dbReference>
<evidence type="ECO:0000256" key="1">
    <source>
        <dbReference type="SAM" id="SignalP"/>
    </source>
</evidence>
<feature type="signal peptide" evidence="1">
    <location>
        <begin position="1"/>
        <end position="22"/>
    </location>
</feature>
<name>A0A2R4C9H5_9BURK</name>
<protein>
    <recommendedName>
        <fullName evidence="4">DUF1090 family protein</fullName>
    </recommendedName>
</protein>
<dbReference type="Proteomes" id="UP000240505">
    <property type="component" value="Chromosome"/>
</dbReference>
<dbReference type="OrthoDB" id="8777848at2"/>
<evidence type="ECO:0000313" key="3">
    <source>
        <dbReference type="Proteomes" id="UP000240505"/>
    </source>
</evidence>
<feature type="chain" id="PRO_5015329116" description="DUF1090 family protein" evidence="1">
    <location>
        <begin position="23"/>
        <end position="123"/>
    </location>
</feature>
<sequence length="123" mass="13025">MNKSLIGALLAGALAAGMCAGAAGQSTPAEVAQHQKQELARGEPARWMKEDRTIGAQIATKKKEIGAALNEALAECKRMQAGERGTCVKEARQTYKDDMAHVRELVTVSNQMAGKVETTGPSE</sequence>
<dbReference type="KEGG" id="masz:C9I28_10980"/>
<reference evidence="2 3" key="1">
    <citation type="submission" date="2018-03" db="EMBL/GenBank/DDBJ databases">
        <title>Massilia armeniaca sp. nov., isolated from desert soil.</title>
        <authorList>
            <person name="Huang H."/>
            <person name="Ren M."/>
        </authorList>
    </citation>
    <scope>NUCLEOTIDE SEQUENCE [LARGE SCALE GENOMIC DNA]</scope>
    <source>
        <strain evidence="2 3">ZMN-3</strain>
    </source>
</reference>
<gene>
    <name evidence="2" type="ORF">C9I28_10980</name>
</gene>
<proteinExistence type="predicted"/>
<keyword evidence="3" id="KW-1185">Reference proteome</keyword>
<accession>A0A2R4C9H5</accession>